<keyword evidence="1" id="KW-0472">Membrane</keyword>
<evidence type="ECO:0008006" key="4">
    <source>
        <dbReference type="Google" id="ProtNLM"/>
    </source>
</evidence>
<comment type="caution">
    <text evidence="2">The sequence shown here is derived from an EMBL/GenBank/DDBJ whole genome shotgun (WGS) entry which is preliminary data.</text>
</comment>
<reference evidence="2 3" key="1">
    <citation type="submission" date="2020-03" db="EMBL/GenBank/DDBJ databases">
        <authorList>
            <person name="Zhang Z."/>
            <person name="Guo Z."/>
            <person name="Hou Q."/>
            <person name="Shen X."/>
        </authorList>
    </citation>
    <scope>NUCLEOTIDE SEQUENCE [LARGE SCALE GENOMIC DNA]</scope>
    <source>
        <strain evidence="2 3">HBUAS51329</strain>
    </source>
</reference>
<evidence type="ECO:0000256" key="1">
    <source>
        <dbReference type="SAM" id="Phobius"/>
    </source>
</evidence>
<organism evidence="2 3">
    <name type="scientific">Levilactobacillus tujiorum</name>
    <dbReference type="NCBI Taxonomy" id="2912243"/>
    <lineage>
        <taxon>Bacteria</taxon>
        <taxon>Bacillati</taxon>
        <taxon>Bacillota</taxon>
        <taxon>Bacilli</taxon>
        <taxon>Lactobacillales</taxon>
        <taxon>Lactobacillaceae</taxon>
        <taxon>Levilactobacillus</taxon>
    </lineage>
</organism>
<evidence type="ECO:0000313" key="3">
    <source>
        <dbReference type="Proteomes" id="UP000707477"/>
    </source>
</evidence>
<evidence type="ECO:0000313" key="2">
    <source>
        <dbReference type="EMBL" id="NLR30664.1"/>
    </source>
</evidence>
<protein>
    <recommendedName>
        <fullName evidence="4">Transposase</fullName>
    </recommendedName>
</protein>
<name>A0ABX1L8T4_9LACO</name>
<feature type="transmembrane region" description="Helical" evidence="1">
    <location>
        <begin position="31"/>
        <end position="52"/>
    </location>
</feature>
<dbReference type="RefSeq" id="WP_168850439.1">
    <property type="nucleotide sequence ID" value="NZ_JAAVSD010000042.1"/>
</dbReference>
<gene>
    <name evidence="2" type="ORF">HEQ44_10785</name>
</gene>
<keyword evidence="1" id="KW-0812">Transmembrane</keyword>
<proteinExistence type="predicted"/>
<sequence length="79" mass="9415">MGIHKSMLDNEPEVFKEQREKFTNLVGENPWLLPVLASLQMVPAAIMIHGFWKNRQLKQQLLIEKEHTKQLRMKRHLQI</sequence>
<keyword evidence="3" id="KW-1185">Reference proteome</keyword>
<keyword evidence="1" id="KW-1133">Transmembrane helix</keyword>
<dbReference type="Proteomes" id="UP000707477">
    <property type="component" value="Unassembled WGS sequence"/>
</dbReference>
<dbReference type="EMBL" id="JAAVSD010000042">
    <property type="protein sequence ID" value="NLR30664.1"/>
    <property type="molecule type" value="Genomic_DNA"/>
</dbReference>
<accession>A0ABX1L8T4</accession>